<feature type="transmembrane region" description="Helical" evidence="23">
    <location>
        <begin position="309"/>
        <end position="329"/>
    </location>
</feature>
<dbReference type="InterPro" id="IPR042099">
    <property type="entry name" value="ANL_N_sf"/>
</dbReference>
<keyword evidence="13" id="KW-0443">Lipid metabolism</keyword>
<feature type="transmembrane region" description="Helical" evidence="23">
    <location>
        <begin position="543"/>
        <end position="564"/>
    </location>
</feature>
<evidence type="ECO:0000256" key="16">
    <source>
        <dbReference type="ARBA" id="ARBA00024484"/>
    </source>
</evidence>
<dbReference type="Pfam" id="PF06417">
    <property type="entry name" value="EMC4"/>
    <property type="match status" value="1"/>
</dbReference>
<keyword evidence="27" id="KW-1185">Reference proteome</keyword>
<feature type="region of interest" description="Disordered" evidence="22">
    <location>
        <begin position="243"/>
        <end position="264"/>
    </location>
</feature>
<comment type="similarity">
    <text evidence="3">Belongs to the ATP-dependent AMP-binding enzyme family.</text>
</comment>
<evidence type="ECO:0000256" key="7">
    <source>
        <dbReference type="ARBA" id="ARBA00022448"/>
    </source>
</evidence>
<dbReference type="GO" id="GO:0005886">
    <property type="term" value="C:plasma membrane"/>
    <property type="evidence" value="ECO:0007669"/>
    <property type="project" value="UniProtKB-SubCell"/>
</dbReference>
<evidence type="ECO:0000256" key="17">
    <source>
        <dbReference type="ARBA" id="ARBA00026121"/>
    </source>
</evidence>
<name>A0A2A3E8B6_APICC</name>
<dbReference type="EC" id="6.2.1.3" evidence="17"/>
<comment type="catalytic activity">
    <reaction evidence="16">
        <text>a long-chain fatty acid + ATP + CoA = a long-chain fatty acyl-CoA + AMP + diphosphate</text>
        <dbReference type="Rhea" id="RHEA:15421"/>
        <dbReference type="ChEBI" id="CHEBI:30616"/>
        <dbReference type="ChEBI" id="CHEBI:33019"/>
        <dbReference type="ChEBI" id="CHEBI:57287"/>
        <dbReference type="ChEBI" id="CHEBI:57560"/>
        <dbReference type="ChEBI" id="CHEBI:83139"/>
        <dbReference type="ChEBI" id="CHEBI:456215"/>
        <dbReference type="EC" id="6.2.1.3"/>
    </reaction>
    <physiologicalReaction direction="left-to-right" evidence="16">
        <dbReference type="Rhea" id="RHEA:15422"/>
    </physiologicalReaction>
</comment>
<evidence type="ECO:0000256" key="2">
    <source>
        <dbReference type="ARBA" id="ARBA00004651"/>
    </source>
</evidence>
<evidence type="ECO:0000256" key="4">
    <source>
        <dbReference type="ARBA" id="ARBA00007715"/>
    </source>
</evidence>
<dbReference type="Gene3D" id="3.40.50.12780">
    <property type="entry name" value="N-terminal domain of ligase-like"/>
    <property type="match status" value="1"/>
</dbReference>
<dbReference type="OrthoDB" id="288590at2759"/>
<evidence type="ECO:0000256" key="1">
    <source>
        <dbReference type="ARBA" id="ARBA00004477"/>
    </source>
</evidence>
<evidence type="ECO:0000256" key="15">
    <source>
        <dbReference type="ARBA" id="ARBA00023136"/>
    </source>
</evidence>
<dbReference type="PROSITE" id="PS00455">
    <property type="entry name" value="AMP_BINDING"/>
    <property type="match status" value="1"/>
</dbReference>
<feature type="transmembrane region" description="Helical" evidence="23">
    <location>
        <begin position="77"/>
        <end position="99"/>
    </location>
</feature>
<evidence type="ECO:0000256" key="20">
    <source>
        <dbReference type="ARBA" id="ARBA00041297"/>
    </source>
</evidence>
<evidence type="ECO:0000256" key="13">
    <source>
        <dbReference type="ARBA" id="ARBA00022832"/>
    </source>
</evidence>
<evidence type="ECO:0000313" key="27">
    <source>
        <dbReference type="Proteomes" id="UP000242457"/>
    </source>
</evidence>
<evidence type="ECO:0000256" key="5">
    <source>
        <dbReference type="ARBA" id="ARBA00011276"/>
    </source>
</evidence>
<reference evidence="26 27" key="1">
    <citation type="submission" date="2014-07" db="EMBL/GenBank/DDBJ databases">
        <title>Genomic and transcriptomic analysis on Apis cerana provide comprehensive insights into honey bee biology.</title>
        <authorList>
            <person name="Diao Q."/>
            <person name="Sun L."/>
            <person name="Zheng H."/>
            <person name="Zheng H."/>
            <person name="Xu S."/>
            <person name="Wang S."/>
            <person name="Zeng Z."/>
            <person name="Hu F."/>
            <person name="Su S."/>
            <person name="Wu J."/>
        </authorList>
    </citation>
    <scope>NUCLEOTIDE SEQUENCE [LARGE SCALE GENOMIC DNA]</scope>
    <source>
        <tissue evidence="26">Pupae without intestine</tissue>
    </source>
</reference>
<evidence type="ECO:0000256" key="22">
    <source>
        <dbReference type="SAM" id="MobiDB-lite"/>
    </source>
</evidence>
<keyword evidence="7" id="KW-0813">Transport</keyword>
<comment type="similarity">
    <text evidence="4">Belongs to the EMC4 family.</text>
</comment>
<evidence type="ECO:0000256" key="6">
    <source>
        <dbReference type="ARBA" id="ARBA00020820"/>
    </source>
</evidence>
<dbReference type="InterPro" id="IPR009445">
    <property type="entry name" value="TMEM85/Emc4"/>
</dbReference>
<evidence type="ECO:0000256" key="10">
    <source>
        <dbReference type="ARBA" id="ARBA00022692"/>
    </source>
</evidence>
<dbReference type="PANTHER" id="PTHR43107">
    <property type="entry name" value="LONG-CHAIN FATTY ACID TRANSPORT PROTEIN"/>
    <property type="match status" value="1"/>
</dbReference>
<evidence type="ECO:0000256" key="21">
    <source>
        <dbReference type="ARBA" id="ARBA00048666"/>
    </source>
</evidence>
<proteinExistence type="inferred from homology"/>
<evidence type="ECO:0000256" key="23">
    <source>
        <dbReference type="SAM" id="Phobius"/>
    </source>
</evidence>
<gene>
    <name evidence="26" type="ORF">APICC_03899</name>
</gene>
<sequence length="929" mass="103421">MTAVKQNTKRSKWALDFAHKNKQEKNADIASPPGYTPAVALFHAADSIRESDSNHLIIKKSWDLALGPLKQVPMNLFIMYMAGNSISIFPIMMVGMLIIRPVKALFTLQQTFKVIEGTHAFGQKFVYFLGQLVNIALALYKCQSMGLLPTHASDWLAFVEPQARLEYSGGGFIYDVEKGELHSNVAGLSPSICSRPTSSSRTSTSAESRVELEDKLRNNCNRTNVSNIAVEVEIGTSNNEPIGAGTDVITTTTTPKTRTRTVRGTERSAANRWKAVGCLLRRLALIMFVISSLVACLALLSIYAGPIFLVQLLVVILVAYLVAGGRFRWFYIALKTAPRDFIAITRYIKVLWIIRGHERNNRTIADVFRQHVRKHPNKVCIIFEDQEWTFQQIEDYSNKIATVFSTYGYHKGDVIGMLLENRPEFVAIWLGLSKLGVIIPLLNTNLRKASLLHSIKVSKCQALIYGVDFIDAVSDIMNSLDPKFPLYRIGNLPDKKISNLNDNDLTVLMANVSSAPPLLQEKGSYNDQLVYIFTSGTTGLPKAAVITNSRFMFMAVGIFMLAKFKTSDRIYTPLPLYHTAGGVMSIGAALLHGATVVIKRKFSASAYFMDCIKYKCTIGQYIGEMCRYILAVPPKPEDKQHNIRIMFGNGLRPQIWPEFVERFNIPQIAEFYGATEGNANIVNVDNTVGAIGFVSRIIPSVYPISIIKVDADGEPVRNAKGLCQICGPNEPGVFVGKIIPNNPFRAYLGYVDQKASEKKIVRDVFAKGDSAFISGDILIADEFGNLFFKDRTGDTFRWKGENVSTSEIEAIISNLVNYKDCIVYGVEIPGLEGKAGMAAIYDEKATLDVHQLSIDLKEHLASYAVPRFIRILSKIDLTGTFKLKKKDLVAEGYNPNIIGDKVYYLNEKSGYQLLTAEIYEQIQQGNIRL</sequence>
<keyword evidence="11" id="KW-0547">Nucleotide-binding</keyword>
<dbReference type="GO" id="GO:0044539">
    <property type="term" value="P:long-chain fatty acid import into cell"/>
    <property type="evidence" value="ECO:0007669"/>
    <property type="project" value="TreeGrafter"/>
</dbReference>
<evidence type="ECO:0000256" key="14">
    <source>
        <dbReference type="ARBA" id="ARBA00022989"/>
    </source>
</evidence>
<dbReference type="PANTHER" id="PTHR43107:SF21">
    <property type="entry name" value="FATTY ACID TRANSPORT PROTEIN 1, ISOFORM F-RELATED"/>
    <property type="match status" value="1"/>
</dbReference>
<dbReference type="GO" id="GO:0000166">
    <property type="term" value="F:nucleotide binding"/>
    <property type="evidence" value="ECO:0007669"/>
    <property type="project" value="UniProtKB-KW"/>
</dbReference>
<dbReference type="FunFam" id="3.30.300.30:FF:000002">
    <property type="entry name" value="Long-chain fatty acid transport protein 1"/>
    <property type="match status" value="1"/>
</dbReference>
<dbReference type="Pfam" id="PF00501">
    <property type="entry name" value="AMP-binding"/>
    <property type="match status" value="1"/>
</dbReference>
<dbReference type="GO" id="GO:0005324">
    <property type="term" value="F:long-chain fatty acid transmembrane transporter activity"/>
    <property type="evidence" value="ECO:0007669"/>
    <property type="project" value="TreeGrafter"/>
</dbReference>
<dbReference type="GO" id="GO:0005789">
    <property type="term" value="C:endoplasmic reticulum membrane"/>
    <property type="evidence" value="ECO:0007669"/>
    <property type="project" value="UniProtKB-SubCell"/>
</dbReference>
<dbReference type="Gene3D" id="3.30.300.30">
    <property type="match status" value="1"/>
</dbReference>
<comment type="subunit">
    <text evidence="5">Component of the ER membrane protein complex (EMC).</text>
</comment>
<keyword evidence="8" id="KW-1003">Cell membrane</keyword>
<comment type="catalytic activity">
    <reaction evidence="19">
        <text>a very long-chain fatty acid + ATP + CoA = a very long-chain fatty acyl-CoA + AMP + diphosphate</text>
        <dbReference type="Rhea" id="RHEA:54536"/>
        <dbReference type="ChEBI" id="CHEBI:30616"/>
        <dbReference type="ChEBI" id="CHEBI:33019"/>
        <dbReference type="ChEBI" id="CHEBI:57287"/>
        <dbReference type="ChEBI" id="CHEBI:58950"/>
        <dbReference type="ChEBI" id="CHEBI:138261"/>
        <dbReference type="ChEBI" id="CHEBI:456215"/>
    </reaction>
    <physiologicalReaction direction="left-to-right" evidence="19">
        <dbReference type="Rhea" id="RHEA:54537"/>
    </physiologicalReaction>
</comment>
<keyword evidence="15 23" id="KW-0472">Membrane</keyword>
<evidence type="ECO:0000313" key="26">
    <source>
        <dbReference type="EMBL" id="PBC27997.1"/>
    </source>
</evidence>
<evidence type="ECO:0000256" key="18">
    <source>
        <dbReference type="ARBA" id="ARBA00031143"/>
    </source>
</evidence>
<feature type="domain" description="AMP-binding enzyme C-terminal" evidence="25">
    <location>
        <begin position="807"/>
        <end position="882"/>
    </location>
</feature>
<comment type="catalytic activity">
    <reaction evidence="21">
        <text>tetracosanoate + ATP + CoA = tetracosanoyl-CoA + AMP + diphosphate</text>
        <dbReference type="Rhea" id="RHEA:33639"/>
        <dbReference type="ChEBI" id="CHEBI:30616"/>
        <dbReference type="ChEBI" id="CHEBI:31014"/>
        <dbReference type="ChEBI" id="CHEBI:33019"/>
        <dbReference type="ChEBI" id="CHEBI:57287"/>
        <dbReference type="ChEBI" id="CHEBI:65052"/>
        <dbReference type="ChEBI" id="CHEBI:456215"/>
    </reaction>
    <physiologicalReaction direction="left-to-right" evidence="21">
        <dbReference type="Rhea" id="RHEA:33640"/>
    </physiologicalReaction>
</comment>
<dbReference type="FunFam" id="3.40.50.12780:FF:000005">
    <property type="entry name" value="Solute carrier family 27 member 6"/>
    <property type="match status" value="1"/>
</dbReference>
<keyword evidence="12" id="KW-0256">Endoplasmic reticulum</keyword>
<dbReference type="GO" id="GO:0004467">
    <property type="term" value="F:long-chain fatty acid-CoA ligase activity"/>
    <property type="evidence" value="ECO:0007669"/>
    <property type="project" value="UniProtKB-EC"/>
</dbReference>
<dbReference type="InterPro" id="IPR020845">
    <property type="entry name" value="AMP-binding_CS"/>
</dbReference>
<evidence type="ECO:0000256" key="8">
    <source>
        <dbReference type="ARBA" id="ARBA00022475"/>
    </source>
</evidence>
<dbReference type="SUPFAM" id="SSF56801">
    <property type="entry name" value="Acetyl-CoA synthetase-like"/>
    <property type="match status" value="1"/>
</dbReference>
<evidence type="ECO:0000256" key="3">
    <source>
        <dbReference type="ARBA" id="ARBA00006432"/>
    </source>
</evidence>
<evidence type="ECO:0000256" key="12">
    <source>
        <dbReference type="ARBA" id="ARBA00022824"/>
    </source>
</evidence>
<dbReference type="STRING" id="94128.A0A2A3E8B6"/>
<dbReference type="InterPro" id="IPR045851">
    <property type="entry name" value="AMP-bd_C_sf"/>
</dbReference>
<accession>A0A2A3E8B6</accession>
<dbReference type="EMBL" id="KZ288325">
    <property type="protein sequence ID" value="PBC27997.1"/>
    <property type="molecule type" value="Genomic_DNA"/>
</dbReference>
<dbReference type="InterPro" id="IPR000873">
    <property type="entry name" value="AMP-dep_synth/lig_dom"/>
</dbReference>
<dbReference type="AlphaFoldDB" id="A0A2A3E8B6"/>
<feature type="domain" description="AMP-dependent synthetase/ligase" evidence="24">
    <location>
        <begin position="368"/>
        <end position="721"/>
    </location>
</feature>
<feature type="transmembrane region" description="Helical" evidence="23">
    <location>
        <begin position="283"/>
        <end position="303"/>
    </location>
</feature>
<dbReference type="InterPro" id="IPR025110">
    <property type="entry name" value="AMP-bd_C"/>
</dbReference>
<comment type="subcellular location">
    <subcellularLocation>
        <location evidence="2">Cell membrane</location>
        <topology evidence="2">Multi-pass membrane protein</topology>
    </subcellularLocation>
    <subcellularLocation>
        <location evidence="1">Endoplasmic reticulum membrane</location>
        <topology evidence="1">Multi-pass membrane protein</topology>
    </subcellularLocation>
</comment>
<evidence type="ECO:0000256" key="19">
    <source>
        <dbReference type="ARBA" id="ARBA00036527"/>
    </source>
</evidence>
<evidence type="ECO:0000256" key="9">
    <source>
        <dbReference type="ARBA" id="ARBA00022598"/>
    </source>
</evidence>
<keyword evidence="10 23" id="KW-0812">Transmembrane</keyword>
<dbReference type="Proteomes" id="UP000242457">
    <property type="component" value="Unassembled WGS sequence"/>
</dbReference>
<organism evidence="26 27">
    <name type="scientific">Apis cerana cerana</name>
    <name type="common">Oriental honeybee</name>
    <dbReference type="NCBI Taxonomy" id="94128"/>
    <lineage>
        <taxon>Eukaryota</taxon>
        <taxon>Metazoa</taxon>
        <taxon>Ecdysozoa</taxon>
        <taxon>Arthropoda</taxon>
        <taxon>Hexapoda</taxon>
        <taxon>Insecta</taxon>
        <taxon>Pterygota</taxon>
        <taxon>Neoptera</taxon>
        <taxon>Endopterygota</taxon>
        <taxon>Hymenoptera</taxon>
        <taxon>Apocrita</taxon>
        <taxon>Aculeata</taxon>
        <taxon>Apoidea</taxon>
        <taxon>Anthophila</taxon>
        <taxon>Apidae</taxon>
        <taxon>Apis</taxon>
    </lineage>
</organism>
<keyword evidence="13" id="KW-0276">Fatty acid metabolism</keyword>
<keyword evidence="9" id="KW-0436">Ligase</keyword>
<dbReference type="Pfam" id="PF13193">
    <property type="entry name" value="AMP-binding_C"/>
    <property type="match status" value="1"/>
</dbReference>
<protein>
    <recommendedName>
        <fullName evidence="6">ER membrane protein complex subunit 4</fullName>
        <ecNumber evidence="17">6.2.1.3</ecNumber>
    </recommendedName>
    <alternativeName>
        <fullName evidence="20">Long-chain-fatty-acid--CoA ligase</fullName>
    </alternativeName>
    <alternativeName>
        <fullName evidence="18">Transmembrane protein 85</fullName>
    </alternativeName>
</protein>
<evidence type="ECO:0000259" key="24">
    <source>
        <dbReference type="Pfam" id="PF00501"/>
    </source>
</evidence>
<evidence type="ECO:0000259" key="25">
    <source>
        <dbReference type="Pfam" id="PF13193"/>
    </source>
</evidence>
<dbReference type="NCBIfam" id="NF006134">
    <property type="entry name" value="PRK08279.1"/>
    <property type="match status" value="1"/>
</dbReference>
<feature type="transmembrane region" description="Helical" evidence="23">
    <location>
        <begin position="576"/>
        <end position="598"/>
    </location>
</feature>
<keyword evidence="14 23" id="KW-1133">Transmembrane helix</keyword>
<evidence type="ECO:0000256" key="11">
    <source>
        <dbReference type="ARBA" id="ARBA00022741"/>
    </source>
</evidence>